<dbReference type="PROSITE" id="PS00678">
    <property type="entry name" value="WD_REPEATS_1"/>
    <property type="match status" value="2"/>
</dbReference>
<name>A0A1M6PBG2_9BACT</name>
<organism evidence="10 11">
    <name type="scientific">Rubritalea squalenifaciens DSM 18772</name>
    <dbReference type="NCBI Taxonomy" id="1123071"/>
    <lineage>
        <taxon>Bacteria</taxon>
        <taxon>Pseudomonadati</taxon>
        <taxon>Verrucomicrobiota</taxon>
        <taxon>Verrucomicrobiia</taxon>
        <taxon>Verrucomicrobiales</taxon>
        <taxon>Rubritaleaceae</taxon>
        <taxon>Rubritalea</taxon>
    </lineage>
</organism>
<feature type="chain" id="PRO_5012500341" evidence="7">
    <location>
        <begin position="27"/>
        <end position="822"/>
    </location>
</feature>
<evidence type="ECO:0000256" key="1">
    <source>
        <dbReference type="ARBA" id="ARBA00022574"/>
    </source>
</evidence>
<keyword evidence="5" id="KW-0175">Coiled coil</keyword>
<feature type="repeat" description="WD" evidence="4">
    <location>
        <begin position="376"/>
        <end position="406"/>
    </location>
</feature>
<dbReference type="GO" id="GO:0009055">
    <property type="term" value="F:electron transfer activity"/>
    <property type="evidence" value="ECO:0007669"/>
    <property type="project" value="InterPro"/>
</dbReference>
<accession>A0A1M6PBG2</accession>
<feature type="repeat" description="WD" evidence="4">
    <location>
        <begin position="334"/>
        <end position="375"/>
    </location>
</feature>
<dbReference type="SMART" id="SM00320">
    <property type="entry name" value="WD40"/>
    <property type="match status" value="6"/>
</dbReference>
<evidence type="ECO:0000259" key="9">
    <source>
        <dbReference type="Pfam" id="PF23389"/>
    </source>
</evidence>
<evidence type="ECO:0000259" key="8">
    <source>
        <dbReference type="Pfam" id="PF07635"/>
    </source>
</evidence>
<evidence type="ECO:0000313" key="10">
    <source>
        <dbReference type="EMBL" id="SHK05278.1"/>
    </source>
</evidence>
<evidence type="ECO:0000256" key="5">
    <source>
        <dbReference type="SAM" id="Coils"/>
    </source>
</evidence>
<dbReference type="GO" id="GO:0020037">
    <property type="term" value="F:heme binding"/>
    <property type="evidence" value="ECO:0007669"/>
    <property type="project" value="InterPro"/>
</dbReference>
<evidence type="ECO:0000256" key="4">
    <source>
        <dbReference type="PROSITE-ProRule" id="PRU00221"/>
    </source>
</evidence>
<dbReference type="Pfam" id="PF07635">
    <property type="entry name" value="PSCyt1"/>
    <property type="match status" value="1"/>
</dbReference>
<dbReference type="Gene3D" id="1.20.5.340">
    <property type="match status" value="1"/>
</dbReference>
<feature type="coiled-coil region" evidence="5">
    <location>
        <begin position="692"/>
        <end position="733"/>
    </location>
</feature>
<feature type="repeat" description="WD" evidence="4">
    <location>
        <begin position="250"/>
        <end position="291"/>
    </location>
</feature>
<dbReference type="Gene3D" id="2.130.10.10">
    <property type="entry name" value="YVTN repeat-like/Quinoprotein amine dehydrogenase"/>
    <property type="match status" value="2"/>
</dbReference>
<keyword evidence="7" id="KW-0732">Signal</keyword>
<keyword evidence="3" id="KW-0833">Ubl conjugation pathway</keyword>
<feature type="region of interest" description="Disordered" evidence="6">
    <location>
        <begin position="560"/>
        <end position="588"/>
    </location>
</feature>
<keyword evidence="2" id="KW-0677">Repeat</keyword>
<feature type="domain" description="Cytochrome C Planctomycete-type" evidence="8">
    <location>
        <begin position="44"/>
        <end position="101"/>
    </location>
</feature>
<dbReference type="InterPro" id="IPR051983">
    <property type="entry name" value="WSB_SOCS-box_domain"/>
</dbReference>
<dbReference type="OrthoDB" id="192618at2"/>
<dbReference type="InterPro" id="IPR036909">
    <property type="entry name" value="Cyt_c-like_dom_sf"/>
</dbReference>
<feature type="region of interest" description="Disordered" evidence="6">
    <location>
        <begin position="126"/>
        <end position="150"/>
    </location>
</feature>
<dbReference type="PANTHER" id="PTHR15622:SF2">
    <property type="entry name" value="U4_U6 SMALL NUCLEAR RIBONUCLEOPROTEIN PRP4"/>
    <property type="match status" value="1"/>
</dbReference>
<evidence type="ECO:0000256" key="3">
    <source>
        <dbReference type="ARBA" id="ARBA00022786"/>
    </source>
</evidence>
<dbReference type="PROSITE" id="PS50294">
    <property type="entry name" value="WD_REPEATS_REGION"/>
    <property type="match status" value="2"/>
</dbReference>
<dbReference type="InterPro" id="IPR001680">
    <property type="entry name" value="WD40_rpt"/>
</dbReference>
<dbReference type="Pfam" id="PF23389">
    <property type="entry name" value="Beta-prop_WDR19_1st"/>
    <property type="match status" value="1"/>
</dbReference>
<gene>
    <name evidence="10" type="ORF">SAMN02745181_3135</name>
</gene>
<dbReference type="PANTHER" id="PTHR15622">
    <property type="entry name" value="WD40 REPEAT PROTEIN"/>
    <property type="match status" value="1"/>
</dbReference>
<dbReference type="AlphaFoldDB" id="A0A1M6PBG2"/>
<feature type="domain" description="WDR19 first beta-propeller" evidence="9">
    <location>
        <begin position="266"/>
        <end position="431"/>
    </location>
</feature>
<feature type="signal peptide" evidence="7">
    <location>
        <begin position="1"/>
        <end position="26"/>
    </location>
</feature>
<dbReference type="InterPro" id="IPR019775">
    <property type="entry name" value="WD40_repeat_CS"/>
</dbReference>
<dbReference type="InParanoid" id="A0A1M6PBG2"/>
<reference evidence="10 11" key="1">
    <citation type="submission" date="2016-11" db="EMBL/GenBank/DDBJ databases">
        <authorList>
            <person name="Jaros S."/>
            <person name="Januszkiewicz K."/>
            <person name="Wedrychowicz H."/>
        </authorList>
    </citation>
    <scope>NUCLEOTIDE SEQUENCE [LARGE SCALE GENOMIC DNA]</scope>
    <source>
        <strain evidence="10 11">DSM 18772</strain>
    </source>
</reference>
<dbReference type="Proteomes" id="UP000184510">
    <property type="component" value="Unassembled WGS sequence"/>
</dbReference>
<protein>
    <submittedName>
        <fullName evidence="10">WD-40 repeat-containing protein</fullName>
    </submittedName>
</protein>
<evidence type="ECO:0000256" key="7">
    <source>
        <dbReference type="SAM" id="SignalP"/>
    </source>
</evidence>
<dbReference type="PROSITE" id="PS50082">
    <property type="entry name" value="WD_REPEATS_2"/>
    <property type="match status" value="4"/>
</dbReference>
<dbReference type="InterPro" id="IPR057855">
    <property type="entry name" value="Beta-prop_WDR19_1st"/>
</dbReference>
<evidence type="ECO:0000313" key="11">
    <source>
        <dbReference type="Proteomes" id="UP000184510"/>
    </source>
</evidence>
<dbReference type="STRING" id="1123071.SAMN02745181_3135"/>
<keyword evidence="1 4" id="KW-0853">WD repeat</keyword>
<evidence type="ECO:0000256" key="6">
    <source>
        <dbReference type="SAM" id="MobiDB-lite"/>
    </source>
</evidence>
<feature type="compositionally biased region" description="Basic and acidic residues" evidence="6">
    <location>
        <begin position="615"/>
        <end position="636"/>
    </location>
</feature>
<dbReference type="InterPro" id="IPR036322">
    <property type="entry name" value="WD40_repeat_dom_sf"/>
</dbReference>
<feature type="repeat" description="WD" evidence="4">
    <location>
        <begin position="292"/>
        <end position="333"/>
    </location>
</feature>
<feature type="region of interest" description="Disordered" evidence="6">
    <location>
        <begin position="602"/>
        <end position="636"/>
    </location>
</feature>
<evidence type="ECO:0000256" key="2">
    <source>
        <dbReference type="ARBA" id="ARBA00022737"/>
    </source>
</evidence>
<dbReference type="EMBL" id="FQYR01000005">
    <property type="protein sequence ID" value="SHK05278.1"/>
    <property type="molecule type" value="Genomic_DNA"/>
</dbReference>
<dbReference type="SUPFAM" id="SSF46626">
    <property type="entry name" value="Cytochrome c"/>
    <property type="match status" value="1"/>
</dbReference>
<keyword evidence="11" id="KW-1185">Reference proteome</keyword>
<dbReference type="InterPro" id="IPR015943">
    <property type="entry name" value="WD40/YVTN_repeat-like_dom_sf"/>
</dbReference>
<dbReference type="SUPFAM" id="SSF50978">
    <property type="entry name" value="WD40 repeat-like"/>
    <property type="match status" value="1"/>
</dbReference>
<dbReference type="InterPro" id="IPR011429">
    <property type="entry name" value="Cyt_c_Planctomycete-type"/>
</dbReference>
<dbReference type="RefSeq" id="WP_143184686.1">
    <property type="nucleotide sequence ID" value="NZ_FQYR01000005.1"/>
</dbReference>
<proteinExistence type="predicted"/>
<dbReference type="CDD" id="cd00200">
    <property type="entry name" value="WD40"/>
    <property type="match status" value="1"/>
</dbReference>
<sequence>MPVLFNRLNSIYLRLIPAALISSALAQEKITYQDHVLPILENSCTNCHNPDKKKGGLDLSSYSAAMAGGSGGKIADAGDGASSRIFLTSTHSEEPFMPPKGEKLSKKETDLIRAWIDGGLLETKDSKAKKSDTPKISFSQVDTGKPDGPPPLPEHVLLEPVITPEHSTVVRDIASSPWAPLVAITSQRQVLLYNTDTLRLAGVLPFPQGQPDSLSFHPSGKFLTVGGGVPGKSGTTITYSITNGQPVMQIAKEYDSVISTSIRPDMKAIATGGPSRLIKIWQTATNSQEHSIKKHTDWVTALAYSPDGILLASADRNGGLWVWEAHSGNLLHTLRGHQDRVTALRWSADANFLASASEDGTLRFWDMRSGKEIKKLEAHKAGILDFDWARDGHILSVGRDHMIKLWTPDYKMVKQIEAKESLPTQATFSHDAKRFITSDYAGKLSVWDSKTHQVIASLSSIPAGIAQRLENIRSQVNKLPNTIQTTESKNKELSDKFKQLQTNCNQSKELIAKNNRKREELKKAIERHNHQVRELNETISKLDDERKQLLELRKNTRTALQDHRKQLSQSQKDCDQAKHKREQANNHISKLKADLEKLKEAAANEPDNSQLTEKIATKSEQLSKRESEFNELKTQEKSSYAKHDSLVKLTPKIEQSSKDTESKWQATVPSWEKLTNSRREINEALKQAHASLKTTQEIISKTQKALPNLEKQLEQTKTEQHKIVKELENTRAKQHKLQEHEAFLVSASINTDRLRAKNLLEDLTAKQIGLMNEFSEFSKSKQPDTQTLFTLRKQIDDMALSCQRAREEYLKLDQEYFSSLKN</sequence>
<dbReference type="GO" id="GO:0000209">
    <property type="term" value="P:protein polyubiquitination"/>
    <property type="evidence" value="ECO:0007669"/>
    <property type="project" value="TreeGrafter"/>
</dbReference>